<protein>
    <submittedName>
        <fullName evidence="1">7265_t:CDS:1</fullName>
    </submittedName>
</protein>
<sequence>MLSLCSLNNQRFDVEIEVENRNLPEMEDLYISKKPGDDEFLSVDDSDRFFGDRRMTGSPGGHNDEYQVEIAVNIKSSVRNGMSFVQNDGSKSVFPSHTLILSNKEKNRTYKTKKKPSEIKKANGLTSTWKDYQTNATVNDFDKDNCQQFKDRSLPKFPFLAFDNLIFIMFQAFQLYFCFNAIFHEHIIQIITITVLNFCWALYGTVQAVEVKISLGELDELSNCVNKPTLVPNFWGNDIPCVLLFTFGVRVVKHFRQGLKEILNKNEVQQEEPPSQNPGGLAHIWDDLEFEPEKRKIETDIT</sequence>
<accession>A0ACA9K888</accession>
<comment type="caution">
    <text evidence="1">The sequence shown here is derived from an EMBL/GenBank/DDBJ whole genome shotgun (WGS) entry which is preliminary data.</text>
</comment>
<dbReference type="Proteomes" id="UP000789702">
    <property type="component" value="Unassembled WGS sequence"/>
</dbReference>
<evidence type="ECO:0000313" key="1">
    <source>
        <dbReference type="EMBL" id="CAG8455825.1"/>
    </source>
</evidence>
<proteinExistence type="predicted"/>
<gene>
    <name evidence="1" type="ORF">DHETER_LOCUS1060</name>
</gene>
<dbReference type="EMBL" id="CAJVPU010000594">
    <property type="protein sequence ID" value="CAG8455825.1"/>
    <property type="molecule type" value="Genomic_DNA"/>
</dbReference>
<evidence type="ECO:0000313" key="2">
    <source>
        <dbReference type="Proteomes" id="UP000789702"/>
    </source>
</evidence>
<organism evidence="1 2">
    <name type="scientific">Dentiscutata heterogama</name>
    <dbReference type="NCBI Taxonomy" id="1316150"/>
    <lineage>
        <taxon>Eukaryota</taxon>
        <taxon>Fungi</taxon>
        <taxon>Fungi incertae sedis</taxon>
        <taxon>Mucoromycota</taxon>
        <taxon>Glomeromycotina</taxon>
        <taxon>Glomeromycetes</taxon>
        <taxon>Diversisporales</taxon>
        <taxon>Gigasporaceae</taxon>
        <taxon>Dentiscutata</taxon>
    </lineage>
</organism>
<name>A0ACA9K888_9GLOM</name>
<keyword evidence="2" id="KW-1185">Reference proteome</keyword>
<reference evidence="1" key="1">
    <citation type="submission" date="2021-06" db="EMBL/GenBank/DDBJ databases">
        <authorList>
            <person name="Kallberg Y."/>
            <person name="Tangrot J."/>
            <person name="Rosling A."/>
        </authorList>
    </citation>
    <scope>NUCLEOTIDE SEQUENCE</scope>
    <source>
        <strain evidence="1">IL203A</strain>
    </source>
</reference>